<dbReference type="FunFam" id="1.10.12.10:FF:000004">
    <property type="entry name" value="Delta3,5-delta2,4-dienoyl-CoA isomerase"/>
    <property type="match status" value="1"/>
</dbReference>
<evidence type="ECO:0000256" key="3">
    <source>
        <dbReference type="ARBA" id="ARBA00005254"/>
    </source>
</evidence>
<gene>
    <name evidence="10" type="ORF">DWG20_13165</name>
</gene>
<protein>
    <submittedName>
        <fullName evidence="10">Crotonase/enoyl-CoA hydratase family protein</fullName>
    </submittedName>
</protein>
<keyword evidence="5" id="KW-0007">Acetylation</keyword>
<dbReference type="InterPro" id="IPR018376">
    <property type="entry name" value="Enoyl-CoA_hyd/isom_CS"/>
</dbReference>
<dbReference type="InterPro" id="IPR045002">
    <property type="entry name" value="Ech1-like"/>
</dbReference>
<dbReference type="GO" id="GO:0051750">
    <property type="term" value="F:delta(3,5)-delta(2,4)-dienoyl-CoA isomerase activity"/>
    <property type="evidence" value="ECO:0007669"/>
    <property type="project" value="TreeGrafter"/>
</dbReference>
<sequence>MDWKTLELRRHGAVACLLFNRPQQANALDAVLWRELREAMEWCDRTPEVRAVVLAGNGKHFCAGLDLTMLTSLSGELEDKCEARLREKLHALIVALQASVNSLEACRKPVIAAVHGACVGGGLDIALAADIRYASQDARFSVREVAMGMVADVGSLQRLPRVVGEGLAREWAYTGRDIPAEEARNARLVSRILPDQESVLAAALETAQTIASRSPLAVRGTKQVLNYSRDHGVQEGLAFVAQWNAAMLLSEDLEKAAIATLTGETPVFRD</sequence>
<dbReference type="InterPro" id="IPR014748">
    <property type="entry name" value="Enoyl-CoA_hydra_C"/>
</dbReference>
<dbReference type="InterPro" id="IPR029045">
    <property type="entry name" value="ClpP/crotonase-like_dom_sf"/>
</dbReference>
<evidence type="ECO:0000256" key="2">
    <source>
        <dbReference type="ARBA" id="ARBA00005005"/>
    </source>
</evidence>
<dbReference type="PANTHER" id="PTHR43149:SF1">
    <property type="entry name" value="DELTA(3,5)-DELTA(2,4)-DIENOYL-COA ISOMERASE, MITOCHONDRIAL"/>
    <property type="match status" value="1"/>
</dbReference>
<evidence type="ECO:0000256" key="9">
    <source>
        <dbReference type="RuleBase" id="RU003707"/>
    </source>
</evidence>
<organism evidence="10 11">
    <name type="scientific">Crenobacter cavernae</name>
    <dbReference type="NCBI Taxonomy" id="2290923"/>
    <lineage>
        <taxon>Bacteria</taxon>
        <taxon>Pseudomonadati</taxon>
        <taxon>Pseudomonadota</taxon>
        <taxon>Betaproteobacteria</taxon>
        <taxon>Neisseriales</taxon>
        <taxon>Neisseriaceae</taxon>
        <taxon>Crenobacter</taxon>
    </lineage>
</organism>
<dbReference type="CDD" id="cd06558">
    <property type="entry name" value="crotonase-like"/>
    <property type="match status" value="1"/>
</dbReference>
<dbReference type="AlphaFoldDB" id="A0A345Y8Q2"/>
<proteinExistence type="inferred from homology"/>
<keyword evidence="4" id="KW-0276">Fatty acid metabolism</keyword>
<evidence type="ECO:0000256" key="1">
    <source>
        <dbReference type="ARBA" id="ARBA00004275"/>
    </source>
</evidence>
<evidence type="ECO:0000313" key="11">
    <source>
        <dbReference type="Proteomes" id="UP000254537"/>
    </source>
</evidence>
<keyword evidence="6" id="KW-0443">Lipid metabolism</keyword>
<dbReference type="Gene3D" id="1.10.12.10">
    <property type="entry name" value="Lyase 2-enoyl-coa Hydratase, Chain A, domain 2"/>
    <property type="match status" value="1"/>
</dbReference>
<dbReference type="SUPFAM" id="SSF52096">
    <property type="entry name" value="ClpP/crotonase"/>
    <property type="match status" value="1"/>
</dbReference>
<reference evidence="10 11" key="1">
    <citation type="submission" date="2018-07" db="EMBL/GenBank/DDBJ databases">
        <title>Crenobacter cavernae sp. nov., isolated from a karst cave.</title>
        <authorList>
            <person name="Zhu H."/>
        </authorList>
    </citation>
    <scope>NUCLEOTIDE SEQUENCE [LARGE SCALE GENOMIC DNA]</scope>
    <source>
        <strain evidence="10 11">K1W11S-77</strain>
    </source>
</reference>
<dbReference type="RefSeq" id="WP_115434232.1">
    <property type="nucleotide sequence ID" value="NZ_CP031337.1"/>
</dbReference>
<dbReference type="KEGG" id="ccah:DWG20_13165"/>
<dbReference type="Pfam" id="PF00378">
    <property type="entry name" value="ECH_1"/>
    <property type="match status" value="1"/>
</dbReference>
<evidence type="ECO:0000313" key="10">
    <source>
        <dbReference type="EMBL" id="AXK40304.1"/>
    </source>
</evidence>
<dbReference type="FunFam" id="3.90.226.10:FF:000024">
    <property type="entry name" value="Delta3,5-delta2,4-dienoyl-CoA isomerase"/>
    <property type="match status" value="1"/>
</dbReference>
<dbReference type="GO" id="GO:0006635">
    <property type="term" value="P:fatty acid beta-oxidation"/>
    <property type="evidence" value="ECO:0007669"/>
    <property type="project" value="UniProtKB-UniPathway"/>
</dbReference>
<evidence type="ECO:0000256" key="4">
    <source>
        <dbReference type="ARBA" id="ARBA00022832"/>
    </source>
</evidence>
<dbReference type="PANTHER" id="PTHR43149">
    <property type="entry name" value="ENOYL-COA HYDRATASE"/>
    <property type="match status" value="1"/>
</dbReference>
<accession>A0A345Y8Q2</accession>
<dbReference type="OrthoDB" id="9807606at2"/>
<dbReference type="EMBL" id="CP031337">
    <property type="protein sequence ID" value="AXK40304.1"/>
    <property type="molecule type" value="Genomic_DNA"/>
</dbReference>
<dbReference type="NCBIfam" id="NF004794">
    <property type="entry name" value="PRK06142.1"/>
    <property type="match status" value="1"/>
</dbReference>
<dbReference type="Gene3D" id="3.90.226.10">
    <property type="entry name" value="2-enoyl-CoA Hydratase, Chain A, domain 1"/>
    <property type="match status" value="1"/>
</dbReference>
<keyword evidence="8" id="KW-0413">Isomerase</keyword>
<keyword evidence="7" id="KW-0576">Peroxisome</keyword>
<comment type="similarity">
    <text evidence="3 9">Belongs to the enoyl-CoA hydratase/isomerase family.</text>
</comment>
<name>A0A345Y8Q2_9NEIS</name>
<dbReference type="InterPro" id="IPR001753">
    <property type="entry name" value="Enoyl-CoA_hydra/iso"/>
</dbReference>
<evidence type="ECO:0000256" key="6">
    <source>
        <dbReference type="ARBA" id="ARBA00023098"/>
    </source>
</evidence>
<dbReference type="GO" id="GO:0005737">
    <property type="term" value="C:cytoplasm"/>
    <property type="evidence" value="ECO:0007669"/>
    <property type="project" value="UniProtKB-ARBA"/>
</dbReference>
<dbReference type="UniPathway" id="UPA00659"/>
<dbReference type="Proteomes" id="UP000254537">
    <property type="component" value="Chromosome"/>
</dbReference>
<evidence type="ECO:0000256" key="7">
    <source>
        <dbReference type="ARBA" id="ARBA00023140"/>
    </source>
</evidence>
<evidence type="ECO:0000256" key="5">
    <source>
        <dbReference type="ARBA" id="ARBA00022990"/>
    </source>
</evidence>
<dbReference type="PROSITE" id="PS00166">
    <property type="entry name" value="ENOYL_COA_HYDRATASE"/>
    <property type="match status" value="1"/>
</dbReference>
<evidence type="ECO:0000256" key="8">
    <source>
        <dbReference type="ARBA" id="ARBA00023235"/>
    </source>
</evidence>
<comment type="subcellular location">
    <subcellularLocation>
        <location evidence="1">Peroxisome</location>
    </subcellularLocation>
</comment>
<comment type="pathway">
    <text evidence="2">Lipid metabolism; fatty acid beta-oxidation.</text>
</comment>